<dbReference type="GO" id="GO:0016829">
    <property type="term" value="F:lyase activity"/>
    <property type="evidence" value="ECO:0007669"/>
    <property type="project" value="InterPro"/>
</dbReference>
<evidence type="ECO:0000313" key="4">
    <source>
        <dbReference type="EMBL" id="MBB4796890.1"/>
    </source>
</evidence>
<dbReference type="RefSeq" id="WP_184266916.1">
    <property type="nucleotide sequence ID" value="NZ_JACHKY010000001.1"/>
</dbReference>
<comment type="caution">
    <text evidence="4">The sequence shown here is derived from an EMBL/GenBank/DDBJ whole genome shotgun (WGS) entry which is preliminary data.</text>
</comment>
<reference evidence="4 5" key="1">
    <citation type="submission" date="2020-08" db="EMBL/GenBank/DDBJ databases">
        <title>Functional genomics of gut bacteria from endangered species of beetles.</title>
        <authorList>
            <person name="Carlos-Shanley C."/>
        </authorList>
    </citation>
    <scope>NUCLEOTIDE SEQUENCE [LARGE SCALE GENOMIC DNA]</scope>
    <source>
        <strain evidence="4 5">S00123</strain>
    </source>
</reference>
<keyword evidence="5" id="KW-1185">Reference proteome</keyword>
<evidence type="ECO:0000256" key="1">
    <source>
        <dbReference type="ARBA" id="ARBA00004196"/>
    </source>
</evidence>
<dbReference type="Gene3D" id="1.50.10.100">
    <property type="entry name" value="Chondroitin AC/alginate lyase"/>
    <property type="match status" value="1"/>
</dbReference>
<feature type="domain" description="Heparinase II/III-like C-terminal" evidence="3">
    <location>
        <begin position="345"/>
        <end position="592"/>
    </location>
</feature>
<dbReference type="Pfam" id="PF07940">
    <property type="entry name" value="Hepar_II_III_C"/>
    <property type="match status" value="1"/>
</dbReference>
<comment type="subcellular location">
    <subcellularLocation>
        <location evidence="1">Cell envelope</location>
    </subcellularLocation>
</comment>
<organism evidence="4 5">
    <name type="scientific">Brevundimonas bullata</name>
    <dbReference type="NCBI Taxonomy" id="13160"/>
    <lineage>
        <taxon>Bacteria</taxon>
        <taxon>Pseudomonadati</taxon>
        <taxon>Pseudomonadota</taxon>
        <taxon>Alphaproteobacteria</taxon>
        <taxon>Caulobacterales</taxon>
        <taxon>Caulobacteraceae</taxon>
        <taxon>Brevundimonas</taxon>
    </lineage>
</organism>
<proteinExistence type="predicted"/>
<sequence>MSPLGPFAPRETEGGLTEGHIPGLKGAPVRTPVRAAGGPKADPALWAAVAGQLAARQLWIELYGLPGYTWTLKGARADGFAVSPRDFRPLREEAPRPLLSGRFTLAGLSLDAEGPADLWNRPTPSRAFAVELHAFVWMPEMMAHGDRGAREALALTLAWDDLFNRWSPFSWDPDILARRTYHLACAGRRLAGVATEVERLRLTDILARQARQLLRPPGGLMGRAERLTAAAVAGCALAGKAGAGIRGAALKRLPAALEATVAADGHHAARAPEMGLELLLDLLTLDDALAQLSEPTPEPVAAAISRLTTSLRVLALPDGRLAAFQGGGPSTPERVAAARAHDDTPAPPSSGAVGGLVRVSSPLLTAMVDVEAPARGAWSAAACGQPAALEVVCGRDRLFTSAGWTPRALDRQALRLTPGASTLTLGEQPLGEPLSGWKADLLGPRLIGPALHVTRDHREGDGAVWLEVEHDGWMPGYGLMHQRRLYLDQRLDELRAEERLHPPENRPDVTRTIAAPYALRFQLEPGVQASLARDRRSILLRGHSGRGWWFRSDGPDVAIEPAVHVDEGLTRRSLQIVVRGSARTDADTKIRWKLSPAGAAGDPH</sequence>
<dbReference type="InterPro" id="IPR012480">
    <property type="entry name" value="Hepar_II_III_C"/>
</dbReference>
<evidence type="ECO:0000313" key="5">
    <source>
        <dbReference type="Proteomes" id="UP000539957"/>
    </source>
</evidence>
<accession>A0A7W7IMX1</accession>
<name>A0A7W7IMX1_9CAUL</name>
<dbReference type="AlphaFoldDB" id="A0A7W7IMX1"/>
<evidence type="ECO:0000256" key="2">
    <source>
        <dbReference type="SAM" id="MobiDB-lite"/>
    </source>
</evidence>
<protein>
    <submittedName>
        <fullName evidence="4">Putative heparinase superfamily protein</fullName>
    </submittedName>
</protein>
<dbReference type="Proteomes" id="UP000539957">
    <property type="component" value="Unassembled WGS sequence"/>
</dbReference>
<dbReference type="InterPro" id="IPR008929">
    <property type="entry name" value="Chondroitin_lyas"/>
</dbReference>
<evidence type="ECO:0000259" key="3">
    <source>
        <dbReference type="Pfam" id="PF07940"/>
    </source>
</evidence>
<dbReference type="GO" id="GO:0030313">
    <property type="term" value="C:cell envelope"/>
    <property type="evidence" value="ECO:0007669"/>
    <property type="project" value="UniProtKB-SubCell"/>
</dbReference>
<feature type="region of interest" description="Disordered" evidence="2">
    <location>
        <begin position="1"/>
        <end position="31"/>
    </location>
</feature>
<gene>
    <name evidence="4" type="ORF">HNP32_000604</name>
</gene>
<dbReference type="EMBL" id="JACHKY010000001">
    <property type="protein sequence ID" value="MBB4796890.1"/>
    <property type="molecule type" value="Genomic_DNA"/>
</dbReference>